<sequence>MDKNERKSMIKVRGGFSERIGKPTCAVTIQLDEFDDRTRTFISNLLFDFLQITFQNAEQFRKQPYGNIPTPLSSDFCKDLGQDVFSFCNHLKEGYVYKWDDFYTTNIENVLNNASYNEVLDLLEYICNWLSAKTYSCSEPFQKSFNSLFQQEYVGYRFVSGQIVSITDELEIREIEQACKTPFDGARIQLQKALCFLSDREHPDYKNCVKESISAVESVCKVLANDPKAELGKALKSLIANGLIIHGSLKSAILALYGYASDEGGIRHAERETESTVTFEEAKFMMVTCSAIVNYLVAEYGKHGAGNA</sequence>
<protein>
    <recommendedName>
        <fullName evidence="1">HEPN AbiJ-N-terminal domain-containing protein</fullName>
    </recommendedName>
</protein>
<proteinExistence type="predicted"/>
<organism evidence="2 3">
    <name type="scientific">Faecalibacterium prausnitzii</name>
    <dbReference type="NCBI Taxonomy" id="853"/>
    <lineage>
        <taxon>Bacteria</taxon>
        <taxon>Bacillati</taxon>
        <taxon>Bacillota</taxon>
        <taxon>Clostridia</taxon>
        <taxon>Eubacteriales</taxon>
        <taxon>Oscillospiraceae</taxon>
        <taxon>Faecalibacterium</taxon>
    </lineage>
</organism>
<gene>
    <name evidence="2" type="ORF">CRH10_00240</name>
</gene>
<dbReference type="InterPro" id="IPR049503">
    <property type="entry name" value="AbiJ_NTD4"/>
</dbReference>
<dbReference type="Proteomes" id="UP000223709">
    <property type="component" value="Chromosome"/>
</dbReference>
<dbReference type="RefSeq" id="WP_098922161.1">
    <property type="nucleotide sequence ID" value="NZ_CP023819.1"/>
</dbReference>
<feature type="domain" description="HEPN AbiJ-N-terminal" evidence="1">
    <location>
        <begin position="16"/>
        <end position="181"/>
    </location>
</feature>
<evidence type="ECO:0000313" key="2">
    <source>
        <dbReference type="EMBL" id="ATL88848.1"/>
    </source>
</evidence>
<evidence type="ECO:0000259" key="1">
    <source>
        <dbReference type="Pfam" id="PF18863"/>
    </source>
</evidence>
<accession>A0A291T6W2</accession>
<reference evidence="2 3" key="1">
    <citation type="submission" date="2017-10" db="EMBL/GenBank/DDBJ databases">
        <title>Complete Genome Sequence of Faecalibacterium prausnitzii isolated from the gut of healthy adult Indian.</title>
        <authorList>
            <person name="Bag S."/>
            <person name="Ghosh T.S."/>
            <person name="Das B."/>
        </authorList>
    </citation>
    <scope>NUCLEOTIDE SEQUENCE [LARGE SCALE GENOMIC DNA]</scope>
    <source>
        <strain evidence="2 3">Indica</strain>
    </source>
</reference>
<evidence type="ECO:0000313" key="3">
    <source>
        <dbReference type="Proteomes" id="UP000223709"/>
    </source>
</evidence>
<dbReference type="AlphaFoldDB" id="A0A291T6W2"/>
<name>A0A291T6W2_9FIRM</name>
<dbReference type="Pfam" id="PF18863">
    <property type="entry name" value="AbiJ_NTD4"/>
    <property type="match status" value="1"/>
</dbReference>
<dbReference type="EMBL" id="CP023819">
    <property type="protein sequence ID" value="ATL88848.1"/>
    <property type="molecule type" value="Genomic_DNA"/>
</dbReference>